<dbReference type="EMBL" id="SACS01000016">
    <property type="protein sequence ID" value="RVU35382.1"/>
    <property type="molecule type" value="Genomic_DNA"/>
</dbReference>
<dbReference type="Gene3D" id="1.20.1600.10">
    <property type="entry name" value="Outer membrane efflux proteins (OEP)"/>
    <property type="match status" value="1"/>
</dbReference>
<keyword evidence="4" id="KW-1185">Reference proteome</keyword>
<organism evidence="3 4">
    <name type="scientific">Rheinheimera riviphila</name>
    <dbReference type="NCBI Taxonomy" id="1834037"/>
    <lineage>
        <taxon>Bacteria</taxon>
        <taxon>Pseudomonadati</taxon>
        <taxon>Pseudomonadota</taxon>
        <taxon>Gammaproteobacteria</taxon>
        <taxon>Chromatiales</taxon>
        <taxon>Chromatiaceae</taxon>
        <taxon>Rheinheimera</taxon>
    </lineage>
</organism>
<name>A0A437QLM4_9GAMM</name>
<accession>A0A437QLM4</accession>
<feature type="chain" id="PRO_5019368533" evidence="2">
    <location>
        <begin position="30"/>
        <end position="432"/>
    </location>
</feature>
<sequence>MLIKFARGRAWLNGMLLACYALSAAPVLATELTINEALKRTLLQSPALQLYPYQQRINDAATLQAGFTPNPELNISLENVLGNGSSSGVKSAELTLSLSQLIELGDKKQKRLDLSQWQSQLSQQQYQLAKVDALAATMRSFLELLHQQGLLQWTVDKIAIEQQALAAAKIRAKAGAVPEADVARLELRVLQSRMEQQALLQEQQSLQRLLAQHWLQAPDFSTIEGDLAKLPQLPPLADVLLQLQQAPQLQYWLTQSRFVQSQQQLAQALGQADLTVGAGIRRNEALNENALVLQLSMPLTLENPNQGNILASAAAAEQAELLQQQQQQQLVLQVERSFQQLTALNTQLHDYHTAVLPAAERVLQQMLAGYQQGLFDMTDLLAAQQEILQTRRTVLDLQYRLHLQLLEQERFTGLPLVVNGPTALTSPQDDSK</sequence>
<dbReference type="Pfam" id="PF02321">
    <property type="entry name" value="OEP"/>
    <property type="match status" value="2"/>
</dbReference>
<dbReference type="SUPFAM" id="SSF56954">
    <property type="entry name" value="Outer membrane efflux proteins (OEP)"/>
    <property type="match status" value="1"/>
</dbReference>
<comment type="caution">
    <text evidence="3">The sequence shown here is derived from an EMBL/GenBank/DDBJ whole genome shotgun (WGS) entry which is preliminary data.</text>
</comment>
<dbReference type="Proteomes" id="UP000283077">
    <property type="component" value="Unassembled WGS sequence"/>
</dbReference>
<evidence type="ECO:0000313" key="3">
    <source>
        <dbReference type="EMBL" id="RVU35382.1"/>
    </source>
</evidence>
<proteinExistence type="inferred from homology"/>
<dbReference type="PANTHER" id="PTHR30203:SF24">
    <property type="entry name" value="BLR4935 PROTEIN"/>
    <property type="match status" value="1"/>
</dbReference>
<dbReference type="RefSeq" id="WP_127700056.1">
    <property type="nucleotide sequence ID" value="NZ_SACS01000016.1"/>
</dbReference>
<evidence type="ECO:0000256" key="1">
    <source>
        <dbReference type="ARBA" id="ARBA00007613"/>
    </source>
</evidence>
<dbReference type="OrthoDB" id="9791261at2"/>
<feature type="signal peptide" evidence="2">
    <location>
        <begin position="1"/>
        <end position="29"/>
    </location>
</feature>
<dbReference type="PANTHER" id="PTHR30203">
    <property type="entry name" value="OUTER MEMBRANE CATION EFFLUX PROTEIN"/>
    <property type="match status" value="1"/>
</dbReference>
<dbReference type="InterPro" id="IPR010131">
    <property type="entry name" value="MdtP/NodT-like"/>
</dbReference>
<reference evidence="3 4" key="1">
    <citation type="submission" date="2019-01" db="EMBL/GenBank/DDBJ databases">
        <authorList>
            <person name="Chen W.-M."/>
        </authorList>
    </citation>
    <scope>NUCLEOTIDE SEQUENCE [LARGE SCALE GENOMIC DNA]</scope>
    <source>
        <strain evidence="3 4">KYPC3</strain>
    </source>
</reference>
<protein>
    <submittedName>
        <fullName evidence="3">TolC family protein</fullName>
    </submittedName>
</protein>
<dbReference type="InterPro" id="IPR003423">
    <property type="entry name" value="OMP_efflux"/>
</dbReference>
<dbReference type="AlphaFoldDB" id="A0A437QLM4"/>
<evidence type="ECO:0000313" key="4">
    <source>
        <dbReference type="Proteomes" id="UP000283077"/>
    </source>
</evidence>
<comment type="similarity">
    <text evidence="1">Belongs to the outer membrane factor (OMF) (TC 1.B.17) family.</text>
</comment>
<keyword evidence="2" id="KW-0732">Signal</keyword>
<evidence type="ECO:0000256" key="2">
    <source>
        <dbReference type="SAM" id="SignalP"/>
    </source>
</evidence>
<gene>
    <name evidence="3" type="ORF">EOE67_14500</name>
</gene>
<dbReference type="GO" id="GO:0015562">
    <property type="term" value="F:efflux transmembrane transporter activity"/>
    <property type="evidence" value="ECO:0007669"/>
    <property type="project" value="InterPro"/>
</dbReference>